<dbReference type="AlphaFoldDB" id="A0AAD9W2K4"/>
<protein>
    <submittedName>
        <fullName evidence="3">Uncharacterized protein</fullName>
    </submittedName>
</protein>
<keyword evidence="2" id="KW-1133">Transmembrane helix</keyword>
<dbReference type="EMBL" id="JAUJFL010000003">
    <property type="protein sequence ID" value="KAK2606503.1"/>
    <property type="molecule type" value="Genomic_DNA"/>
</dbReference>
<reference evidence="3" key="1">
    <citation type="submission" date="2023-06" db="EMBL/GenBank/DDBJ databases">
        <authorList>
            <person name="Noh H."/>
        </authorList>
    </citation>
    <scope>NUCLEOTIDE SEQUENCE</scope>
    <source>
        <strain evidence="3">DUCC20226</strain>
    </source>
</reference>
<feature type="region of interest" description="Disordered" evidence="1">
    <location>
        <begin position="200"/>
        <end position="229"/>
    </location>
</feature>
<feature type="transmembrane region" description="Helical" evidence="2">
    <location>
        <begin position="20"/>
        <end position="41"/>
    </location>
</feature>
<keyword evidence="2" id="KW-0812">Transmembrane</keyword>
<keyword evidence="4" id="KW-1185">Reference proteome</keyword>
<comment type="caution">
    <text evidence="3">The sequence shown here is derived from an EMBL/GenBank/DDBJ whole genome shotgun (WGS) entry which is preliminary data.</text>
</comment>
<name>A0AAD9W2K4_PHOAM</name>
<evidence type="ECO:0000256" key="2">
    <source>
        <dbReference type="SAM" id="Phobius"/>
    </source>
</evidence>
<keyword evidence="2" id="KW-0472">Membrane</keyword>
<proteinExistence type="predicted"/>
<feature type="compositionally biased region" description="Basic and acidic residues" evidence="1">
    <location>
        <begin position="219"/>
        <end position="229"/>
    </location>
</feature>
<sequence length="229" mass="26024">MIAMTNTGSDFVSLNAYHVIQWLLFALCLLAFAGRTLETVFVQCSTFSVIRETYVRVVMTAVLDIVSDITIFGMVGFTIAVTIVCGSIFGGVYKSINESGENQVNITWITFWFLVEFIVAYIIACIVSFRTLFVHNEQQSEARDAGCKRQESEERRRQGLTERMRRLYDSVLDTCRTWEGHWDDSSLSLLRTFRLPKPPSGRLSVDFSRDTGVSSSQRVSKEFSNEFQA</sequence>
<accession>A0AAD9W2K4</accession>
<dbReference type="Proteomes" id="UP001265746">
    <property type="component" value="Unassembled WGS sequence"/>
</dbReference>
<evidence type="ECO:0000256" key="1">
    <source>
        <dbReference type="SAM" id="MobiDB-lite"/>
    </source>
</evidence>
<gene>
    <name evidence="3" type="ORF">N8I77_005246</name>
</gene>
<evidence type="ECO:0000313" key="4">
    <source>
        <dbReference type="Proteomes" id="UP001265746"/>
    </source>
</evidence>
<feature type="transmembrane region" description="Helical" evidence="2">
    <location>
        <begin position="62"/>
        <end position="89"/>
    </location>
</feature>
<feature type="transmembrane region" description="Helical" evidence="2">
    <location>
        <begin position="109"/>
        <end position="133"/>
    </location>
</feature>
<evidence type="ECO:0000313" key="3">
    <source>
        <dbReference type="EMBL" id="KAK2606503.1"/>
    </source>
</evidence>
<organism evidence="3 4">
    <name type="scientific">Phomopsis amygdali</name>
    <name type="common">Fusicoccum amygdali</name>
    <dbReference type="NCBI Taxonomy" id="1214568"/>
    <lineage>
        <taxon>Eukaryota</taxon>
        <taxon>Fungi</taxon>
        <taxon>Dikarya</taxon>
        <taxon>Ascomycota</taxon>
        <taxon>Pezizomycotina</taxon>
        <taxon>Sordariomycetes</taxon>
        <taxon>Sordariomycetidae</taxon>
        <taxon>Diaporthales</taxon>
        <taxon>Diaporthaceae</taxon>
        <taxon>Diaporthe</taxon>
    </lineage>
</organism>